<name>U1NAN4_9EURY</name>
<dbReference type="HOGENOM" id="CLU_968412_0_0_2"/>
<proteinExistence type="predicted"/>
<keyword evidence="1" id="KW-1133">Transmembrane helix</keyword>
<feature type="transmembrane region" description="Helical" evidence="1">
    <location>
        <begin position="12"/>
        <end position="33"/>
    </location>
</feature>
<protein>
    <submittedName>
        <fullName evidence="2">Uncharacterized protein</fullName>
    </submittedName>
</protein>
<dbReference type="EMBL" id="KE356561">
    <property type="protein sequence ID" value="ERG93870.1"/>
    <property type="molecule type" value="Genomic_DNA"/>
</dbReference>
<dbReference type="AlphaFoldDB" id="U1NAN4"/>
<reference evidence="2 3" key="1">
    <citation type="journal article" date="2013" name="PLoS ONE">
        <title>Assembly-driven community genomics of a hypersaline microbial ecosystem.</title>
        <authorList>
            <person name="Podell S."/>
            <person name="Ugalde J.A."/>
            <person name="Narasingarao P."/>
            <person name="Banfield J.F."/>
            <person name="Heidelberg K.B."/>
            <person name="Allen E.E."/>
        </authorList>
    </citation>
    <scope>NUCLEOTIDE SEQUENCE [LARGE SCALE GENOMIC DNA]</scope>
    <source>
        <strain evidence="3">J07HQW2</strain>
    </source>
</reference>
<keyword evidence="1" id="KW-0812">Transmembrane</keyword>
<evidence type="ECO:0000313" key="2">
    <source>
        <dbReference type="EMBL" id="ERG93870.1"/>
    </source>
</evidence>
<accession>U1NAN4</accession>
<dbReference type="Proteomes" id="UP000030710">
    <property type="component" value="Unassembled WGS sequence"/>
</dbReference>
<gene>
    <name evidence="2" type="ORF">J07HQW2_00304</name>
</gene>
<keyword evidence="1" id="KW-0472">Membrane</keyword>
<evidence type="ECO:0000313" key="3">
    <source>
        <dbReference type="Proteomes" id="UP000030710"/>
    </source>
</evidence>
<dbReference type="STRING" id="1238425.J07HQW2_00304"/>
<sequence length="287" mass="31457">MNFTKISSKYFIIVVLICVVSIGVGLTISNTGIEFAFIPITSLFTTEYSENQGMTKLESVPDAIEPVSINETNLFPNRNSLAEDHNRLVTQYGVFSADNVVTSQQVFELSGTTYDTDSRRYGVIESANIRTSVHSISLAEGMTVTTQNGLYEIRDPQTGLRKSGSVESQSPLISREFLFNLSSEAQITNIRSTETNKDALLISSNSADTVTESYILRQATITNPEDVFTDNIPVTLGGIVVTRISIVESVQISTIRDPLGGLHAVSFSNTRLVEGSVTRNQVTYVFE</sequence>
<organism evidence="2 3">
    <name type="scientific">Haloquadratum walsbyi J07HQW2</name>
    <dbReference type="NCBI Taxonomy" id="1238425"/>
    <lineage>
        <taxon>Archaea</taxon>
        <taxon>Methanobacteriati</taxon>
        <taxon>Methanobacteriota</taxon>
        <taxon>Stenosarchaea group</taxon>
        <taxon>Halobacteria</taxon>
        <taxon>Halobacteriales</taxon>
        <taxon>Haloferacaceae</taxon>
        <taxon>Haloquadratum</taxon>
    </lineage>
</organism>
<evidence type="ECO:0000256" key="1">
    <source>
        <dbReference type="SAM" id="Phobius"/>
    </source>
</evidence>